<feature type="compositionally biased region" description="Low complexity" evidence="1">
    <location>
        <begin position="102"/>
        <end position="113"/>
    </location>
</feature>
<feature type="region of interest" description="Disordered" evidence="1">
    <location>
        <begin position="1139"/>
        <end position="1189"/>
    </location>
</feature>
<keyword evidence="3" id="KW-1185">Reference proteome</keyword>
<feature type="compositionally biased region" description="Polar residues" evidence="1">
    <location>
        <begin position="952"/>
        <end position="966"/>
    </location>
</feature>
<dbReference type="Proteomes" id="UP000664132">
    <property type="component" value="Unassembled WGS sequence"/>
</dbReference>
<evidence type="ECO:0000256" key="1">
    <source>
        <dbReference type="SAM" id="MobiDB-lite"/>
    </source>
</evidence>
<comment type="caution">
    <text evidence="2">The sequence shown here is derived from an EMBL/GenBank/DDBJ whole genome shotgun (WGS) entry which is preliminary data.</text>
</comment>
<accession>A0A8H7WIB1</accession>
<feature type="compositionally biased region" description="Polar residues" evidence="1">
    <location>
        <begin position="913"/>
        <end position="928"/>
    </location>
</feature>
<feature type="region of interest" description="Disordered" evidence="1">
    <location>
        <begin position="87"/>
        <end position="118"/>
    </location>
</feature>
<evidence type="ECO:0000313" key="2">
    <source>
        <dbReference type="EMBL" id="KAG4425284.1"/>
    </source>
</evidence>
<sequence length="1366" mass="151571">MDSVSSSPVSGVEFGRLPRTPASNRSKNGRTPKENSRSGSLHKRIYDSLRLRSLSLSRSFDNGSPSAKPVKRRKSIVDLLSLSSRASQNNRDVQDQAHSLKTDGTTSSDTYTGLFSDMPRKRRSLGNLLNPSNILGTITNKASSKRRPDLDSPFATNDGMLHEPLFVLLPKHSKDTEEKPIDSTDITATNTRKNDTGPQYAKLAEGSTTDIDLFESRLARIIDSINAKTPETHSKSKVHDPYMNILQDGYKPAEDGYCAGSPSSLRPAVAPRNQTTSDAPSSSPEPVVPLAGTSDTNTTIAKCPKTPDSYLQLLIDSFREPPLDDRLPPCVSSLELPGTSHEPTQKSMKDESNVIEQPVDYDKVEPSSIQATPTSLVRPCRCQIREAIPDCNPEREFATQHAHKQSPVVKLRKVSRSSTLLDLDPEFRQRQEERSEKYDALGLTEKSDWRYNQNKIAQSIASTVARMTRNYYSSSDDHIFYYQGTDASQHLDVNNMERRCYGDSFESDLNEAWDSVTVGRHLMREDESIVGRTSQAPGGHALVFGPKYTASLVDFDDLSMIHRSSISEADAQARLFTEDIIFPTAEQILEDSTVLRSPLEPFFAIRSTGKIDGSLDLAKEIDVCPEYENFLRRSFRFISQSPPILLQREMILHEATPKLDDDQLLARIFLSSREQNPQTSASVVQVRFPGTVNLLQHTECFRSMEDALSGLCNYKLADLANFYVYDPASRAIDAHLIESPVPNPADLKAKGLQLHWMAQISSDSATDTTGDSSLLAESSHLFQRQPSRCDSAWEEFASEAINVLNEPDCTSSGMGKKSSTYLCLPANVPRDKTMSTTNSVFNDDFFLEDQSGVFSDQVSVADNSSVIRVLREAVSQEDIVAALELEEHVRATKTWVELAREARASTSHEDETLCSSVGDETQSSSQEDYSADEGVCDNPWQDSTFLRPFDEASSSKPTASPSQVSCPKSANIKFEYGGIDDIDNLYGSLDASRSYEDGGAVSTLELSFKPCCGSFYDSEDAQDNLKESTSSQKFRSSTYLELHNPSALLNGIRSPDTPNIDNKGKQRMNEMRQAPLSQDMIVDHSPGYHFTTVKHYMAEGSEEADHNAMDEAEEQVEVLYDFDGTRHDIDSEYSLADEDASSNLTENAKTDVKAGDSRKDSFQYDKSQTVNPSDEKVLAETQPNSLRHPSLDFRSEFDINRMREVEIAELQENKITLADLNIRPVGKAARPRPLSAKGKSKVGALVNIFQDYGLIPEQSRGLLQMSSVSPSFNRRSSQYRGEPSGTSVDSGKVRKMSATLSTGSRPVPSPVDLFATPNSILDRPHSRISDIDTEASFQFGEVLRRTRKHRESESEDISARDAEMYG</sequence>
<reference evidence="2" key="1">
    <citation type="submission" date="2021-02" db="EMBL/GenBank/DDBJ databases">
        <title>Genome sequence Cadophora malorum strain M34.</title>
        <authorList>
            <person name="Stefanovic E."/>
            <person name="Vu D."/>
            <person name="Scully C."/>
            <person name="Dijksterhuis J."/>
            <person name="Roader J."/>
            <person name="Houbraken J."/>
        </authorList>
    </citation>
    <scope>NUCLEOTIDE SEQUENCE</scope>
    <source>
        <strain evidence="2">M34</strain>
    </source>
</reference>
<gene>
    <name evidence="2" type="ORF">IFR04_001651</name>
</gene>
<feature type="region of interest" description="Disordered" evidence="1">
    <location>
        <begin position="1345"/>
        <end position="1366"/>
    </location>
</feature>
<feature type="compositionally biased region" description="Basic and acidic residues" evidence="1">
    <location>
        <begin position="1148"/>
        <end position="1163"/>
    </location>
</feature>
<feature type="region of interest" description="Disordered" evidence="1">
    <location>
        <begin position="907"/>
        <end position="934"/>
    </location>
</feature>
<feature type="compositionally biased region" description="Basic and acidic residues" evidence="1">
    <location>
        <begin position="1357"/>
        <end position="1366"/>
    </location>
</feature>
<organism evidence="2 3">
    <name type="scientific">Cadophora malorum</name>
    <dbReference type="NCBI Taxonomy" id="108018"/>
    <lineage>
        <taxon>Eukaryota</taxon>
        <taxon>Fungi</taxon>
        <taxon>Dikarya</taxon>
        <taxon>Ascomycota</taxon>
        <taxon>Pezizomycotina</taxon>
        <taxon>Leotiomycetes</taxon>
        <taxon>Helotiales</taxon>
        <taxon>Ploettnerulaceae</taxon>
        <taxon>Cadophora</taxon>
    </lineage>
</organism>
<feature type="region of interest" description="Disordered" evidence="1">
    <location>
        <begin position="947"/>
        <end position="966"/>
    </location>
</feature>
<protein>
    <submittedName>
        <fullName evidence="2">Uncharacterized protein</fullName>
    </submittedName>
</protein>
<proteinExistence type="predicted"/>
<feature type="region of interest" description="Disordered" evidence="1">
    <location>
        <begin position="1268"/>
        <end position="1327"/>
    </location>
</feature>
<feature type="compositionally biased region" description="Polar residues" evidence="1">
    <location>
        <begin position="272"/>
        <end position="284"/>
    </location>
</feature>
<name>A0A8H7WIB1_9HELO</name>
<evidence type="ECO:0000313" key="3">
    <source>
        <dbReference type="Proteomes" id="UP000664132"/>
    </source>
</evidence>
<dbReference type="EMBL" id="JAFJYH010000012">
    <property type="protein sequence ID" value="KAG4425284.1"/>
    <property type="molecule type" value="Genomic_DNA"/>
</dbReference>
<feature type="compositionally biased region" description="Basic and acidic residues" evidence="1">
    <location>
        <begin position="92"/>
        <end position="101"/>
    </location>
</feature>
<dbReference type="OrthoDB" id="3515394at2759"/>
<feature type="region of interest" description="Disordered" evidence="1">
    <location>
        <begin position="1"/>
        <end position="44"/>
    </location>
</feature>
<feature type="region of interest" description="Disordered" evidence="1">
    <location>
        <begin position="257"/>
        <end position="303"/>
    </location>
</feature>